<protein>
    <submittedName>
        <fullName evidence="2">19970_t:CDS:1</fullName>
    </submittedName>
</protein>
<proteinExistence type="predicted"/>
<reference evidence="2" key="1">
    <citation type="submission" date="2021-06" db="EMBL/GenBank/DDBJ databases">
        <authorList>
            <person name="Kallberg Y."/>
            <person name="Tangrot J."/>
            <person name="Rosling A."/>
        </authorList>
    </citation>
    <scope>NUCLEOTIDE SEQUENCE</scope>
    <source>
        <strain evidence="2">FL966</strain>
    </source>
</reference>
<feature type="compositionally biased region" description="Acidic residues" evidence="1">
    <location>
        <begin position="1"/>
        <end position="10"/>
    </location>
</feature>
<dbReference type="OrthoDB" id="2434869at2759"/>
<organism evidence="2 3">
    <name type="scientific">Cetraspora pellucida</name>
    <dbReference type="NCBI Taxonomy" id="1433469"/>
    <lineage>
        <taxon>Eukaryota</taxon>
        <taxon>Fungi</taxon>
        <taxon>Fungi incertae sedis</taxon>
        <taxon>Mucoromycota</taxon>
        <taxon>Glomeromycotina</taxon>
        <taxon>Glomeromycetes</taxon>
        <taxon>Diversisporales</taxon>
        <taxon>Gigasporaceae</taxon>
        <taxon>Cetraspora</taxon>
    </lineage>
</organism>
<evidence type="ECO:0000313" key="2">
    <source>
        <dbReference type="EMBL" id="CAG8718167.1"/>
    </source>
</evidence>
<dbReference type="Proteomes" id="UP000789759">
    <property type="component" value="Unassembled WGS sequence"/>
</dbReference>
<feature type="region of interest" description="Disordered" evidence="1">
    <location>
        <begin position="1"/>
        <end position="26"/>
    </location>
</feature>
<accession>A0A9N9I2X7</accession>
<sequence length="154" mass="17759">METVEIESEPSTETMPETIPETIPETMPETMPEIMPETMPETMFLLNNVKGQRRRYMSQSNRSPIRDYLLPTSNGSNRCEKIDIGKKLLDIITDNVANICSIERILQEKMLSEFNNNGVQHFRCGAHILNLGVEEEIKKVSKEIQKAREFFLKL</sequence>
<evidence type="ECO:0000313" key="3">
    <source>
        <dbReference type="Proteomes" id="UP000789759"/>
    </source>
</evidence>
<comment type="caution">
    <text evidence="2">The sequence shown here is derived from an EMBL/GenBank/DDBJ whole genome shotgun (WGS) entry which is preliminary data.</text>
</comment>
<keyword evidence="3" id="KW-1185">Reference proteome</keyword>
<name>A0A9N9I2X7_9GLOM</name>
<gene>
    <name evidence="2" type="ORF">CPELLU_LOCUS12724</name>
</gene>
<evidence type="ECO:0000256" key="1">
    <source>
        <dbReference type="SAM" id="MobiDB-lite"/>
    </source>
</evidence>
<feature type="compositionally biased region" description="Low complexity" evidence="1">
    <location>
        <begin position="11"/>
        <end position="26"/>
    </location>
</feature>
<dbReference type="AlphaFoldDB" id="A0A9N9I2X7"/>
<dbReference type="EMBL" id="CAJVQA010012624">
    <property type="protein sequence ID" value="CAG8718167.1"/>
    <property type="molecule type" value="Genomic_DNA"/>
</dbReference>